<dbReference type="EMBL" id="GGFL01008617">
    <property type="protein sequence ID" value="MBW72795.1"/>
    <property type="molecule type" value="Transcribed_RNA"/>
</dbReference>
<proteinExistence type="predicted"/>
<dbReference type="AlphaFoldDB" id="A0A2M4D5G1"/>
<feature type="chain" id="PRO_5014805145" evidence="1">
    <location>
        <begin position="22"/>
        <end position="111"/>
    </location>
</feature>
<protein>
    <submittedName>
        <fullName evidence="2">Putative secreted protein</fullName>
    </submittedName>
</protein>
<accession>A0A2M4D5G1</accession>
<keyword evidence="1" id="KW-0732">Signal</keyword>
<evidence type="ECO:0000313" key="2">
    <source>
        <dbReference type="EMBL" id="MBW72795.1"/>
    </source>
</evidence>
<feature type="signal peptide" evidence="1">
    <location>
        <begin position="1"/>
        <end position="21"/>
    </location>
</feature>
<organism evidence="2">
    <name type="scientific">Anopheles darlingi</name>
    <name type="common">Mosquito</name>
    <dbReference type="NCBI Taxonomy" id="43151"/>
    <lineage>
        <taxon>Eukaryota</taxon>
        <taxon>Metazoa</taxon>
        <taxon>Ecdysozoa</taxon>
        <taxon>Arthropoda</taxon>
        <taxon>Hexapoda</taxon>
        <taxon>Insecta</taxon>
        <taxon>Pterygota</taxon>
        <taxon>Neoptera</taxon>
        <taxon>Endopterygota</taxon>
        <taxon>Diptera</taxon>
        <taxon>Nematocera</taxon>
        <taxon>Culicoidea</taxon>
        <taxon>Culicidae</taxon>
        <taxon>Anophelinae</taxon>
        <taxon>Anopheles</taxon>
    </lineage>
</organism>
<name>A0A2M4D5G1_ANODA</name>
<sequence>MWNDFALSVVASLLRSAPAPTATFVVVVAYRNETRGPNQDYDAYYGSNVFPYLQWSSIREQAGNVHESSKWSDISVRSVIWSFENILGLPDCAQENAGDTTVAGIHSKQSA</sequence>
<reference evidence="2" key="1">
    <citation type="submission" date="2018-01" db="EMBL/GenBank/DDBJ databases">
        <title>An insight into the sialome of Amazonian anophelines.</title>
        <authorList>
            <person name="Ribeiro J.M."/>
            <person name="Scarpassa V."/>
            <person name="Calvo E."/>
        </authorList>
    </citation>
    <scope>NUCLEOTIDE SEQUENCE</scope>
</reference>
<evidence type="ECO:0000256" key="1">
    <source>
        <dbReference type="SAM" id="SignalP"/>
    </source>
</evidence>